<dbReference type="SUPFAM" id="SSF46689">
    <property type="entry name" value="Homeodomain-like"/>
    <property type="match status" value="2"/>
</dbReference>
<evidence type="ECO:0000313" key="6">
    <source>
        <dbReference type="EMBL" id="RGC08454.1"/>
    </source>
</evidence>
<name>A0A3E2VCZ0_CLOIN</name>
<dbReference type="Gene3D" id="1.10.10.60">
    <property type="entry name" value="Homeodomain-like"/>
    <property type="match status" value="2"/>
</dbReference>
<keyword evidence="3" id="KW-0804">Transcription</keyword>
<keyword evidence="1" id="KW-0805">Transcription regulation</keyword>
<evidence type="ECO:0000313" key="8">
    <source>
        <dbReference type="Proteomes" id="UP000503330"/>
    </source>
</evidence>
<dbReference type="SMART" id="SM00342">
    <property type="entry name" value="HTH_ARAC"/>
    <property type="match status" value="1"/>
</dbReference>
<dbReference type="InterPro" id="IPR018060">
    <property type="entry name" value="HTH_AraC"/>
</dbReference>
<evidence type="ECO:0000313" key="5">
    <source>
        <dbReference type="EMBL" id="QJA05201.1"/>
    </source>
</evidence>
<dbReference type="RefSeq" id="WP_002610682.1">
    <property type="nucleotide sequence ID" value="NZ_BAAACC010000018.1"/>
</dbReference>
<dbReference type="AlphaFoldDB" id="A0A3E2VCZ0"/>
<dbReference type="PANTHER" id="PTHR43280:SF10">
    <property type="entry name" value="REGULATORY PROTEIN POCR"/>
    <property type="match status" value="1"/>
</dbReference>
<protein>
    <submittedName>
        <fullName evidence="6">YSIRK-targeted surface antigen transcriptional regulator</fullName>
    </submittedName>
</protein>
<gene>
    <name evidence="6" type="ORF">DXA38_22040</name>
    <name evidence="5" type="ORF">G4D54_12900</name>
</gene>
<accession>A0A3E2VCZ0</accession>
<dbReference type="Proteomes" id="UP000260025">
    <property type="component" value="Unassembled WGS sequence"/>
</dbReference>
<dbReference type="EMBL" id="CP048838">
    <property type="protein sequence ID" value="QJA05201.1"/>
    <property type="molecule type" value="Genomic_DNA"/>
</dbReference>
<dbReference type="PROSITE" id="PS01124">
    <property type="entry name" value="HTH_ARAC_FAMILY_2"/>
    <property type="match status" value="1"/>
</dbReference>
<dbReference type="OrthoDB" id="9782503at2"/>
<dbReference type="PANTHER" id="PTHR43280">
    <property type="entry name" value="ARAC-FAMILY TRANSCRIPTIONAL REGULATOR"/>
    <property type="match status" value="1"/>
</dbReference>
<evidence type="ECO:0000256" key="3">
    <source>
        <dbReference type="ARBA" id="ARBA00023163"/>
    </source>
</evidence>
<proteinExistence type="predicted"/>
<evidence type="ECO:0000259" key="4">
    <source>
        <dbReference type="PROSITE" id="PS01124"/>
    </source>
</evidence>
<evidence type="ECO:0000256" key="1">
    <source>
        <dbReference type="ARBA" id="ARBA00023015"/>
    </source>
</evidence>
<organism evidence="6 7">
    <name type="scientific">Clostridium innocuum</name>
    <dbReference type="NCBI Taxonomy" id="1522"/>
    <lineage>
        <taxon>Bacteria</taxon>
        <taxon>Bacillati</taxon>
        <taxon>Bacillota</taxon>
        <taxon>Clostridia</taxon>
        <taxon>Eubacteriales</taxon>
        <taxon>Clostridiaceae</taxon>
        <taxon>Clostridium</taxon>
    </lineage>
</organism>
<dbReference type="InterPro" id="IPR009057">
    <property type="entry name" value="Homeodomain-like_sf"/>
</dbReference>
<reference evidence="5 8" key="2">
    <citation type="submission" date="2020-02" db="EMBL/GenBank/DDBJ databases">
        <authorList>
            <person name="Kociolek L.K."/>
            <person name="Ozer E.A."/>
        </authorList>
    </citation>
    <scope>NUCLEOTIDE SEQUENCE [LARGE SCALE GENOMIC DNA]</scope>
    <source>
        <strain evidence="5 8">ATCC 14501</strain>
    </source>
</reference>
<feature type="domain" description="HTH araC/xylS-type" evidence="4">
    <location>
        <begin position="300"/>
        <end position="397"/>
    </location>
</feature>
<dbReference type="GO" id="GO:0003700">
    <property type="term" value="F:DNA-binding transcription factor activity"/>
    <property type="evidence" value="ECO:0007669"/>
    <property type="project" value="InterPro"/>
</dbReference>
<evidence type="ECO:0000256" key="2">
    <source>
        <dbReference type="ARBA" id="ARBA00023125"/>
    </source>
</evidence>
<evidence type="ECO:0000313" key="7">
    <source>
        <dbReference type="Proteomes" id="UP000260025"/>
    </source>
</evidence>
<dbReference type="Proteomes" id="UP000503330">
    <property type="component" value="Chromosome"/>
</dbReference>
<keyword evidence="2" id="KW-0238">DNA-binding</keyword>
<sequence length="414" mass="48805">MKLTGKELQNIKALHVTTKIPVHIYDLCFKLLKVYSSGNRYEIPYDFSRIHSENTDCRDLIWYEYGWLKEIFIFVRHKDVIITLGPFLTNHLEPEEIEKLVEGDKMKSQPSVTGKEWFSYYENLPIYALGDIRDFVILLGAILNIDLEEIYSRRLHIEVYRNELELKSQALKRPFFQDFESEQYAFYYENKILELVAKGDLDTLKQGVAKIGCSVIPTWHNDSVRTEKNYTIVILEKLSSLALHMGKDVLETIRLREFYIKKLEQKEKLVDVLAVRDSAIIHFTKELHNLANSAYSPFILSVIQYINLKIYGPYKTSDVAKHFFLSESALRRHFKREVHMSITEYANQRKIAISKFFLATGMPIAECSKRLGFFDSSHFYRTFKKYEGITPKQFLNRTTQRDFDENFLLDKELY</sequence>
<dbReference type="EMBL" id="QVEV01000076">
    <property type="protein sequence ID" value="RGC08454.1"/>
    <property type="molecule type" value="Genomic_DNA"/>
</dbReference>
<dbReference type="GeneID" id="61926451"/>
<dbReference type="GO" id="GO:0043565">
    <property type="term" value="F:sequence-specific DNA binding"/>
    <property type="evidence" value="ECO:0007669"/>
    <property type="project" value="InterPro"/>
</dbReference>
<dbReference type="Pfam" id="PF12833">
    <property type="entry name" value="HTH_18"/>
    <property type="match status" value="1"/>
</dbReference>
<dbReference type="NCBIfam" id="TIGR04094">
    <property type="entry name" value="adjacent_YSIRK"/>
    <property type="match status" value="1"/>
</dbReference>
<dbReference type="InterPro" id="IPR024022">
    <property type="entry name" value="Tscrpt_reg_HTH_surface_antigen"/>
</dbReference>
<reference evidence="6 7" key="1">
    <citation type="submission" date="2018-08" db="EMBL/GenBank/DDBJ databases">
        <title>A genome reference for cultivated species of the human gut microbiota.</title>
        <authorList>
            <person name="Zou Y."/>
            <person name="Xue W."/>
            <person name="Luo G."/>
        </authorList>
    </citation>
    <scope>NUCLEOTIDE SEQUENCE [LARGE SCALE GENOMIC DNA]</scope>
    <source>
        <strain evidence="6 7">OF01-2LB</strain>
    </source>
</reference>